<dbReference type="InterPro" id="IPR037185">
    <property type="entry name" value="EmrE-like"/>
</dbReference>
<feature type="transmembrane region" description="Helical" evidence="3">
    <location>
        <begin position="244"/>
        <end position="263"/>
    </location>
</feature>
<comment type="caution">
    <text evidence="5">The sequence shown here is derived from an EMBL/GenBank/DDBJ whole genome shotgun (WGS) entry which is preliminary data.</text>
</comment>
<proteinExistence type="inferred from homology"/>
<sequence>MSKNGIQPNPGSKTNGGKSQLAGILIVLSAAALFSTLGVLTNLAFESGISPVAFAAWRETFGAITMMILLLFGVGRPARAQRIPFSQIPKSELRNLCIGALAFMTYSLAIFYAFVHLTVALAYLLFYINPALVTLISTVTGREVLTKPKLIALLLALGGSTMAIVGQMFGTEVRFDWIGIALALLAAVGMSVYILVGRSGYSSVPASYATTIFLVAGAIAFAIIGFSFGDKDSLLLPFQDGSHWPLLMFAGVIAAAVPTMMLLTGIRMIGATRSSMLQIFEPVVGSVLAAIFLAQQLYFVQIVGGALILIAAYILQRSPEPEVEAAIAEPAGVSVSDLGSSVKQ</sequence>
<gene>
    <name evidence="5" type="ORF">EDM59_13030</name>
</gene>
<evidence type="ECO:0000256" key="1">
    <source>
        <dbReference type="ARBA" id="ARBA00004127"/>
    </source>
</evidence>
<keyword evidence="3" id="KW-0472">Membrane</keyword>
<feature type="transmembrane region" description="Helical" evidence="3">
    <location>
        <begin position="120"/>
        <end position="138"/>
    </location>
</feature>
<reference evidence="5 6" key="1">
    <citation type="submission" date="2018-10" db="EMBL/GenBank/DDBJ databases">
        <title>Phylogenomics of Brevibacillus.</title>
        <authorList>
            <person name="Dunlap C."/>
        </authorList>
    </citation>
    <scope>NUCLEOTIDE SEQUENCE [LARGE SCALE GENOMIC DNA]</scope>
    <source>
        <strain evidence="5 6">JCM 15774</strain>
    </source>
</reference>
<feature type="transmembrane region" description="Helical" evidence="3">
    <location>
        <begin position="55"/>
        <end position="75"/>
    </location>
</feature>
<feature type="domain" description="EamA" evidence="4">
    <location>
        <begin position="178"/>
        <end position="315"/>
    </location>
</feature>
<evidence type="ECO:0000313" key="6">
    <source>
        <dbReference type="Proteomes" id="UP000269573"/>
    </source>
</evidence>
<keyword evidence="3" id="KW-1133">Transmembrane helix</keyword>
<name>A0A3M8DCI4_9BACL</name>
<feature type="transmembrane region" description="Helical" evidence="3">
    <location>
        <begin position="175"/>
        <end position="196"/>
    </location>
</feature>
<comment type="subcellular location">
    <subcellularLocation>
        <location evidence="1">Endomembrane system</location>
        <topology evidence="1">Multi-pass membrane protein</topology>
    </subcellularLocation>
</comment>
<evidence type="ECO:0000259" key="4">
    <source>
        <dbReference type="Pfam" id="PF00892"/>
    </source>
</evidence>
<organism evidence="5 6">
    <name type="scientific">Brevibacillus nitrificans</name>
    <dbReference type="NCBI Taxonomy" id="651560"/>
    <lineage>
        <taxon>Bacteria</taxon>
        <taxon>Bacillati</taxon>
        <taxon>Bacillota</taxon>
        <taxon>Bacilli</taxon>
        <taxon>Bacillales</taxon>
        <taxon>Paenibacillaceae</taxon>
        <taxon>Brevibacillus</taxon>
    </lineage>
</organism>
<dbReference type="GO" id="GO:0016020">
    <property type="term" value="C:membrane"/>
    <property type="evidence" value="ECO:0007669"/>
    <property type="project" value="InterPro"/>
</dbReference>
<feature type="transmembrane region" description="Helical" evidence="3">
    <location>
        <begin position="208"/>
        <end position="229"/>
    </location>
</feature>
<dbReference type="RefSeq" id="WP_122923986.1">
    <property type="nucleotide sequence ID" value="NZ_RHHU01000007.1"/>
</dbReference>
<keyword evidence="3" id="KW-0812">Transmembrane</keyword>
<dbReference type="AlphaFoldDB" id="A0A3M8DCI4"/>
<dbReference type="Pfam" id="PF00892">
    <property type="entry name" value="EamA"/>
    <property type="match status" value="2"/>
</dbReference>
<evidence type="ECO:0000256" key="3">
    <source>
        <dbReference type="SAM" id="Phobius"/>
    </source>
</evidence>
<keyword evidence="6" id="KW-1185">Reference proteome</keyword>
<feature type="domain" description="EamA" evidence="4">
    <location>
        <begin position="22"/>
        <end position="163"/>
    </location>
</feature>
<dbReference type="SUPFAM" id="SSF103481">
    <property type="entry name" value="Multidrug resistance efflux transporter EmrE"/>
    <property type="match status" value="2"/>
</dbReference>
<dbReference type="EMBL" id="RHHU01000007">
    <property type="protein sequence ID" value="RNB85321.1"/>
    <property type="molecule type" value="Genomic_DNA"/>
</dbReference>
<dbReference type="PANTHER" id="PTHR22911:SF79">
    <property type="entry name" value="MOBA-LIKE NTP TRANSFERASE DOMAIN-CONTAINING PROTEIN"/>
    <property type="match status" value="1"/>
</dbReference>
<feature type="transmembrane region" description="Helical" evidence="3">
    <location>
        <begin position="150"/>
        <end position="169"/>
    </location>
</feature>
<protein>
    <submittedName>
        <fullName evidence="5">DMT family transporter</fullName>
    </submittedName>
</protein>
<evidence type="ECO:0000256" key="2">
    <source>
        <dbReference type="ARBA" id="ARBA00007362"/>
    </source>
</evidence>
<dbReference type="InterPro" id="IPR000620">
    <property type="entry name" value="EamA_dom"/>
</dbReference>
<dbReference type="Proteomes" id="UP000269573">
    <property type="component" value="Unassembled WGS sequence"/>
</dbReference>
<feature type="transmembrane region" description="Helical" evidence="3">
    <location>
        <begin position="96"/>
        <end position="114"/>
    </location>
</feature>
<feature type="transmembrane region" description="Helical" evidence="3">
    <location>
        <begin position="21"/>
        <end position="43"/>
    </location>
</feature>
<comment type="similarity">
    <text evidence="2">Belongs to the EamA transporter family.</text>
</comment>
<dbReference type="PANTHER" id="PTHR22911">
    <property type="entry name" value="ACYL-MALONYL CONDENSING ENZYME-RELATED"/>
    <property type="match status" value="1"/>
</dbReference>
<accession>A0A3M8DCI4</accession>
<evidence type="ECO:0000313" key="5">
    <source>
        <dbReference type="EMBL" id="RNB85321.1"/>
    </source>
</evidence>